<feature type="domain" description="Condensation" evidence="2">
    <location>
        <begin position="48"/>
        <end position="494"/>
    </location>
</feature>
<name>A0ABT2CR26_9ACTN</name>
<accession>A0ABT2CR26</accession>
<organism evidence="3 4">
    <name type="scientific">Streptomyces pyxinae</name>
    <dbReference type="NCBI Taxonomy" id="2970734"/>
    <lineage>
        <taxon>Bacteria</taxon>
        <taxon>Bacillati</taxon>
        <taxon>Actinomycetota</taxon>
        <taxon>Actinomycetes</taxon>
        <taxon>Kitasatosporales</taxon>
        <taxon>Streptomycetaceae</taxon>
        <taxon>Streptomyces</taxon>
    </lineage>
</organism>
<comment type="caution">
    <text evidence="3">The sequence shown here is derived from an EMBL/GenBank/DDBJ whole genome shotgun (WGS) entry which is preliminary data.</text>
</comment>
<feature type="non-terminal residue" evidence="3">
    <location>
        <position position="1"/>
    </location>
</feature>
<keyword evidence="4" id="KW-1185">Reference proteome</keyword>
<dbReference type="Gene3D" id="3.40.50.12780">
    <property type="entry name" value="N-terminal domain of ligase-like"/>
    <property type="match status" value="1"/>
</dbReference>
<feature type="domain" description="AMP-dependent synthetase/ligase" evidence="1">
    <location>
        <begin position="513"/>
        <end position="666"/>
    </location>
</feature>
<evidence type="ECO:0000313" key="3">
    <source>
        <dbReference type="EMBL" id="MCS0639896.1"/>
    </source>
</evidence>
<dbReference type="Pfam" id="PF00501">
    <property type="entry name" value="AMP-binding"/>
    <property type="match status" value="1"/>
</dbReference>
<dbReference type="CDD" id="cd19540">
    <property type="entry name" value="LCL_NRPS-like"/>
    <property type="match status" value="1"/>
</dbReference>
<evidence type="ECO:0000259" key="1">
    <source>
        <dbReference type="Pfam" id="PF00501"/>
    </source>
</evidence>
<reference evidence="3" key="1">
    <citation type="submission" date="2022-08" db="EMBL/GenBank/DDBJ databases">
        <authorList>
            <person name="Somphong A."/>
            <person name="Phongsopitanun W."/>
        </authorList>
    </citation>
    <scope>NUCLEOTIDE SEQUENCE</scope>
    <source>
        <strain evidence="3">LP05-1</strain>
    </source>
</reference>
<dbReference type="Proteomes" id="UP001431313">
    <property type="component" value="Unassembled WGS sequence"/>
</dbReference>
<dbReference type="Pfam" id="PF00668">
    <property type="entry name" value="Condensation"/>
    <property type="match status" value="1"/>
</dbReference>
<dbReference type="InterPro" id="IPR001242">
    <property type="entry name" value="Condensation_dom"/>
</dbReference>
<dbReference type="EMBL" id="JANUGQ010000060">
    <property type="protein sequence ID" value="MCS0639896.1"/>
    <property type="molecule type" value="Genomic_DNA"/>
</dbReference>
<dbReference type="InterPro" id="IPR023213">
    <property type="entry name" value="CAT-like_dom_sf"/>
</dbReference>
<protein>
    <submittedName>
        <fullName evidence="3">Condensation domain-containing protein</fullName>
    </submittedName>
</protein>
<dbReference type="Gene3D" id="3.30.559.30">
    <property type="entry name" value="Nonribosomal peptide synthetase, condensation domain"/>
    <property type="match status" value="1"/>
</dbReference>
<proteinExistence type="predicted"/>
<dbReference type="SUPFAM" id="SSF52777">
    <property type="entry name" value="CoA-dependent acyltransferases"/>
    <property type="match status" value="2"/>
</dbReference>
<evidence type="ECO:0000313" key="4">
    <source>
        <dbReference type="Proteomes" id="UP001431313"/>
    </source>
</evidence>
<dbReference type="InterPro" id="IPR042099">
    <property type="entry name" value="ANL_N_sf"/>
</dbReference>
<sequence length="670" mass="73352">VRTTLGAEIPIRRVFQSPTVAALARRLAGDTAVAGRVRPALRRAVRPDVLPLSHAQRRLWFIHRFEGPSATYNIPLAVRLRGELDTEALTAAVRDVVVRHESLRTLFREDADGVPYQHIVPAGRLRLDVPLTDPATAGELARHGFDLAREIPLRAAVARVGPREHVLLVVLHHIAGDGASMAPLARDISTAYTARHHGTAPDWPELPVQYADYTLWQRELLGDDTDPDSPAARQSAYWREQLAAVPQLLPLPTDRPRPANASYRGDIVDFRLDADLTEAVGRLAHERGLTTAMVLHTALAVLLHRLGGGTDLTIGSPIAGRTDDALSELIGFFVNTWVLRADLSGDPAFDRLLDQVRDRSLAAYDRQDLPFERLVELLEPARSTAYQPLFQTMFAWQNGGWPDLSLPGVETTVEPVRTGTAKFDLFFNLVPVTPREGERSTVLGGIEYATDLFDRATVERLATRYTRLIRQLVSTPGARLSATEVLLPGEREQLEQLNGTGRELTDATVADLFEQQAARTPDAPALISGEQRLTYGRLNTRANRLAHWLIQRGAGPEQRVALLLPRTADLVVALLAVLKTGAAYVPVDPDHPAPRIDHILTDSQPVLILDAEAVAEGLRHTDGANPVRSGTDADSAAYAIYTSGSTGLPKGVVVGQRALVNFLTAMQDRF</sequence>
<dbReference type="PANTHER" id="PTHR45527">
    <property type="entry name" value="NONRIBOSOMAL PEPTIDE SYNTHETASE"/>
    <property type="match status" value="1"/>
</dbReference>
<dbReference type="Gene3D" id="3.30.559.10">
    <property type="entry name" value="Chloramphenicol acetyltransferase-like domain"/>
    <property type="match status" value="1"/>
</dbReference>
<dbReference type="SUPFAM" id="SSF56801">
    <property type="entry name" value="Acetyl-CoA synthetase-like"/>
    <property type="match status" value="1"/>
</dbReference>
<evidence type="ECO:0000259" key="2">
    <source>
        <dbReference type="Pfam" id="PF00668"/>
    </source>
</evidence>
<dbReference type="PANTHER" id="PTHR45527:SF1">
    <property type="entry name" value="FATTY ACID SYNTHASE"/>
    <property type="match status" value="1"/>
</dbReference>
<feature type="non-terminal residue" evidence="3">
    <location>
        <position position="670"/>
    </location>
</feature>
<dbReference type="RefSeq" id="WP_258791219.1">
    <property type="nucleotide sequence ID" value="NZ_JANUGQ010000060.1"/>
</dbReference>
<dbReference type="InterPro" id="IPR000873">
    <property type="entry name" value="AMP-dep_synth/lig_dom"/>
</dbReference>
<gene>
    <name evidence="3" type="ORF">NX801_30550</name>
</gene>